<dbReference type="Proteomes" id="UP001364890">
    <property type="component" value="Unassembled WGS sequence"/>
</dbReference>
<dbReference type="EMBL" id="JBAWSY010000002">
    <property type="protein sequence ID" value="MEI4768662.1"/>
    <property type="molecule type" value="Genomic_DNA"/>
</dbReference>
<protein>
    <submittedName>
        <fullName evidence="1">HEAT repeat domain-containing protein</fullName>
    </submittedName>
</protein>
<proteinExistence type="predicted"/>
<dbReference type="SUPFAM" id="SSF48371">
    <property type="entry name" value="ARM repeat"/>
    <property type="match status" value="1"/>
</dbReference>
<accession>A0ABU8F0Z4</accession>
<name>A0ABU8F0Z4_9BACI</name>
<dbReference type="InterPro" id="IPR016024">
    <property type="entry name" value="ARM-type_fold"/>
</dbReference>
<organism evidence="1 2">
    <name type="scientific">Psychrobacillus mangrovi</name>
    <dbReference type="NCBI Taxonomy" id="3117745"/>
    <lineage>
        <taxon>Bacteria</taxon>
        <taxon>Bacillati</taxon>
        <taxon>Bacillota</taxon>
        <taxon>Bacilli</taxon>
        <taxon>Bacillales</taxon>
        <taxon>Bacillaceae</taxon>
        <taxon>Psychrobacillus</taxon>
    </lineage>
</organism>
<evidence type="ECO:0000313" key="2">
    <source>
        <dbReference type="Proteomes" id="UP001364890"/>
    </source>
</evidence>
<comment type="caution">
    <text evidence="1">The sequence shown here is derived from an EMBL/GenBank/DDBJ whole genome shotgun (WGS) entry which is preliminary data.</text>
</comment>
<gene>
    <name evidence="1" type="ORF">WAX74_03190</name>
</gene>
<dbReference type="RefSeq" id="WP_336496219.1">
    <property type="nucleotide sequence ID" value="NZ_JBAWSY010000002.1"/>
</dbReference>
<sequence>MSKKIIKNELPENYEELKKAANRTSSWRARYDAVEELGKYNASQVIDILNSRLANDPVYKVQEEAYRILLEFGENVEVPERKKFEVIKGANKVFLRVKKSLPADHTFEQFLDKLKRMRNDVYDAYEGEKGLDWLKNEWANINTKSNNK</sequence>
<keyword evidence="2" id="KW-1185">Reference proteome</keyword>
<evidence type="ECO:0000313" key="1">
    <source>
        <dbReference type="EMBL" id="MEI4768662.1"/>
    </source>
</evidence>
<reference evidence="1 2" key="1">
    <citation type="submission" date="2024-01" db="EMBL/GenBank/DDBJ databases">
        <title>Seven novel Bacillus-like species.</title>
        <authorList>
            <person name="Liu G."/>
        </authorList>
    </citation>
    <scope>NUCLEOTIDE SEQUENCE [LARGE SCALE GENOMIC DNA]</scope>
    <source>
        <strain evidence="1 2">FJAT-51614</strain>
    </source>
</reference>